<dbReference type="PANTHER" id="PTHR11908:SF132">
    <property type="entry name" value="ALDEHYDE OXIDASE 1-RELATED"/>
    <property type="match status" value="1"/>
</dbReference>
<protein>
    <submittedName>
        <fullName evidence="4">Carbon-monoxide dehydrogenase large subunit</fullName>
    </submittedName>
</protein>
<dbReference type="OrthoDB" id="9763985at2"/>
<keyword evidence="2" id="KW-0560">Oxidoreductase</keyword>
<reference evidence="5" key="1">
    <citation type="submission" date="2017-01" db="EMBL/GenBank/DDBJ databases">
        <authorList>
            <person name="Varghese N."/>
            <person name="Submissions S."/>
        </authorList>
    </citation>
    <scope>NUCLEOTIDE SEQUENCE [LARGE SCALE GENOMIC DNA]</scope>
    <source>
        <strain evidence="5">DSM 29430</strain>
    </source>
</reference>
<organism evidence="4 5">
    <name type="scientific">Roseivivax lentus</name>
    <dbReference type="NCBI Taxonomy" id="633194"/>
    <lineage>
        <taxon>Bacteria</taxon>
        <taxon>Pseudomonadati</taxon>
        <taxon>Pseudomonadota</taxon>
        <taxon>Alphaproteobacteria</taxon>
        <taxon>Rhodobacterales</taxon>
        <taxon>Roseobacteraceae</taxon>
        <taxon>Roseivivax</taxon>
    </lineage>
</organism>
<dbReference type="PANTHER" id="PTHR11908">
    <property type="entry name" value="XANTHINE DEHYDROGENASE"/>
    <property type="match status" value="1"/>
</dbReference>
<dbReference type="Pfam" id="PF01315">
    <property type="entry name" value="Ald_Xan_dh_C"/>
    <property type="match status" value="1"/>
</dbReference>
<dbReference type="STRING" id="633194.SAMN05421759_102123"/>
<keyword evidence="1" id="KW-0500">Molybdenum</keyword>
<feature type="domain" description="Aldehyde oxidase/xanthine dehydrogenase a/b hammerhead" evidence="3">
    <location>
        <begin position="20"/>
        <end position="140"/>
    </location>
</feature>
<dbReference type="GO" id="GO:0005506">
    <property type="term" value="F:iron ion binding"/>
    <property type="evidence" value="ECO:0007669"/>
    <property type="project" value="InterPro"/>
</dbReference>
<accession>A0A1N7KVZ9</accession>
<evidence type="ECO:0000256" key="2">
    <source>
        <dbReference type="ARBA" id="ARBA00023002"/>
    </source>
</evidence>
<dbReference type="InterPro" id="IPR037165">
    <property type="entry name" value="AldOxase/xan_DH_Mopterin-bd_sf"/>
</dbReference>
<proteinExistence type="predicted"/>
<dbReference type="GO" id="GO:0016491">
    <property type="term" value="F:oxidoreductase activity"/>
    <property type="evidence" value="ECO:0007669"/>
    <property type="project" value="UniProtKB-KW"/>
</dbReference>
<dbReference type="InterPro" id="IPR008274">
    <property type="entry name" value="AldOxase/xan_DH_MoCoBD1"/>
</dbReference>
<dbReference type="SUPFAM" id="SSF54665">
    <property type="entry name" value="CO dehydrogenase molybdoprotein N-domain-like"/>
    <property type="match status" value="1"/>
</dbReference>
<keyword evidence="5" id="KW-1185">Reference proteome</keyword>
<sequence>MDAFGKSQPVRRREDLRLLTGAGRYTDDTAPEGALYGYFLRAPVAHGRITGIDTEEAAASPGVRLILTARDLAEAGVTEGLFTVMVKNRDGSPGIAPRRPILAEDKVRFVGEPVALIVAETLDQAKDAAELVMLDIEDLPVHVEIAGAGDGGRDGDGAVESPVHVEAPDNLCVDFALGDEAATEAAFAEAAHVVTLEVPDHKIIANALEGRAFSAAWVDGRLHVTMSSQGVWTHKSQIAKVLGLPEDAVHVVTEDVGGGFGMKTMVYPEYFAIAQAARHLGGAVRWAAERGEGMLSDNMGRDLVSTASLAFDADLRITGYRVDTRFNLGAYASQFGPLMQTQLFSRVLTGVYDIPAAHLRSRAYFTNTCQVDAYRGAGRPEAIYVLERLMDRAARELGIAPDALRRRNFIPPEAFPYKTVGGETYDVGAFARVLDHGAAAADWDGFEARRAASEARGRLRGRGLCYYIEAILGAPDEGVRVAFEPDGGAAIYVGTQSNGQGHETVFAQFLSDQTGIPVERIRVVQGDSDLIASGGGTGGSRSVTVQTNVTLKAVAELVGAFRAFLAEEAGVTAEEVVFDDTHFRVAGTNATHSMLDVAEMARKAGRDDLLSVAAHDKLAARSFPNGCHLVEVEVDPETGTVTLDRYTVVDDFGNLINPMLVEGQVHGGIAQGVGQVLMERVVYDETGQLLTASFMDYAMPRANDLPFFHFETQPVPSTSNPMGMKGCGEAGTVGAMAAVANAVQDALWGQGVRQADMPFTPHRVWEMLAEARIAAG</sequence>
<dbReference type="EMBL" id="FTOQ01000002">
    <property type="protein sequence ID" value="SIS65789.1"/>
    <property type="molecule type" value="Genomic_DNA"/>
</dbReference>
<dbReference type="Gene3D" id="3.90.1170.50">
    <property type="entry name" value="Aldehyde oxidase/xanthine dehydrogenase, a/b hammerhead"/>
    <property type="match status" value="1"/>
</dbReference>
<dbReference type="InterPro" id="IPR036856">
    <property type="entry name" value="Ald_Oxase/Xan_DH_a/b_sf"/>
</dbReference>
<dbReference type="InterPro" id="IPR016208">
    <property type="entry name" value="Ald_Oxase/xanthine_DH-like"/>
</dbReference>
<evidence type="ECO:0000313" key="4">
    <source>
        <dbReference type="EMBL" id="SIS65789.1"/>
    </source>
</evidence>
<dbReference type="InterPro" id="IPR046867">
    <property type="entry name" value="AldOxase/xan_DH_MoCoBD2"/>
</dbReference>
<dbReference type="Pfam" id="PF20256">
    <property type="entry name" value="MoCoBD_2"/>
    <property type="match status" value="1"/>
</dbReference>
<evidence type="ECO:0000313" key="5">
    <source>
        <dbReference type="Proteomes" id="UP000186684"/>
    </source>
</evidence>
<name>A0A1N7KVZ9_9RHOB</name>
<gene>
    <name evidence="4" type="ORF">SAMN05421759_102123</name>
</gene>
<dbReference type="InterPro" id="IPR000674">
    <property type="entry name" value="Ald_Oxase/Xan_DH_a/b"/>
</dbReference>
<dbReference type="AlphaFoldDB" id="A0A1N7KVZ9"/>
<dbReference type="Gene3D" id="3.30.365.10">
    <property type="entry name" value="Aldehyde oxidase/xanthine dehydrogenase, molybdopterin binding domain"/>
    <property type="match status" value="4"/>
</dbReference>
<dbReference type="RefSeq" id="WP_076445381.1">
    <property type="nucleotide sequence ID" value="NZ_FTOQ01000002.1"/>
</dbReference>
<dbReference type="Proteomes" id="UP000186684">
    <property type="component" value="Unassembled WGS sequence"/>
</dbReference>
<dbReference type="SMART" id="SM01008">
    <property type="entry name" value="Ald_Xan_dh_C"/>
    <property type="match status" value="1"/>
</dbReference>
<dbReference type="SUPFAM" id="SSF56003">
    <property type="entry name" value="Molybdenum cofactor-binding domain"/>
    <property type="match status" value="1"/>
</dbReference>
<evidence type="ECO:0000259" key="3">
    <source>
        <dbReference type="SMART" id="SM01008"/>
    </source>
</evidence>
<dbReference type="Pfam" id="PF02738">
    <property type="entry name" value="MoCoBD_1"/>
    <property type="match status" value="1"/>
</dbReference>
<evidence type="ECO:0000256" key="1">
    <source>
        <dbReference type="ARBA" id="ARBA00022505"/>
    </source>
</evidence>